<gene>
    <name evidence="2" type="ORF">HMPREF3196_01712</name>
</gene>
<organism evidence="2 3">
    <name type="scientific">Bifidobacterium bifidum</name>
    <dbReference type="NCBI Taxonomy" id="1681"/>
    <lineage>
        <taxon>Bacteria</taxon>
        <taxon>Bacillati</taxon>
        <taxon>Actinomycetota</taxon>
        <taxon>Actinomycetes</taxon>
        <taxon>Bifidobacteriales</taxon>
        <taxon>Bifidobacteriaceae</taxon>
        <taxon>Bifidobacterium</taxon>
    </lineage>
</organism>
<protein>
    <submittedName>
        <fullName evidence="2">Uncharacterized protein</fullName>
    </submittedName>
</protein>
<reference evidence="2 3" key="1">
    <citation type="submission" date="2016-01" db="EMBL/GenBank/DDBJ databases">
        <authorList>
            <person name="Oliw E.H."/>
        </authorList>
    </citation>
    <scope>NUCLEOTIDE SEQUENCE [LARGE SCALE GENOMIC DNA]</scope>
    <source>
        <strain evidence="2 3">MJR8628B</strain>
    </source>
</reference>
<sequence length="41" mass="4605">MTPDAAAHAHHPPSHIVANTERRTTRGNIDALRLVHIRQSR</sequence>
<dbReference type="AlphaFoldDB" id="A0A133KLA5"/>
<feature type="region of interest" description="Disordered" evidence="1">
    <location>
        <begin position="1"/>
        <end position="24"/>
    </location>
</feature>
<accession>A0A133KLA5</accession>
<evidence type="ECO:0000313" key="2">
    <source>
        <dbReference type="EMBL" id="KWZ80383.1"/>
    </source>
</evidence>
<proteinExistence type="predicted"/>
<name>A0A133KLA5_BIFBI</name>
<dbReference type="Proteomes" id="UP000070092">
    <property type="component" value="Unassembled WGS sequence"/>
</dbReference>
<dbReference type="EMBL" id="LRPO01000045">
    <property type="protein sequence ID" value="KWZ80383.1"/>
    <property type="molecule type" value="Genomic_DNA"/>
</dbReference>
<dbReference type="PATRIC" id="fig|1681.53.peg.1677"/>
<comment type="caution">
    <text evidence="2">The sequence shown here is derived from an EMBL/GenBank/DDBJ whole genome shotgun (WGS) entry which is preliminary data.</text>
</comment>
<evidence type="ECO:0000313" key="3">
    <source>
        <dbReference type="Proteomes" id="UP000070092"/>
    </source>
</evidence>
<evidence type="ECO:0000256" key="1">
    <source>
        <dbReference type="SAM" id="MobiDB-lite"/>
    </source>
</evidence>